<dbReference type="GeneTree" id="ENSGT00970000195293"/>
<dbReference type="Proteomes" id="UP000001646">
    <property type="component" value="Unplaced"/>
</dbReference>
<comment type="similarity">
    <text evidence="2">Belongs to the perilipin family.</text>
</comment>
<reference evidence="4" key="1">
    <citation type="submission" date="2009-12" db="EMBL/GenBank/DDBJ databases">
        <title>The Genome Sequence of Anolis carolinensis (Green Anole Lizard).</title>
        <authorList>
            <consortium name="The Genome Sequencing Platform"/>
            <person name="Di Palma F."/>
            <person name="Alfoldi J."/>
            <person name="Heiman D."/>
            <person name="Young S."/>
            <person name="Grabherr M."/>
            <person name="Johnson J."/>
            <person name="Lander E.S."/>
            <person name="Lindblad-Toh K."/>
        </authorList>
    </citation>
    <scope>NUCLEOTIDE SEQUENCE [LARGE SCALE GENOMIC DNA]</scope>
    <source>
        <strain evidence="4">JBL SC #1</strain>
    </source>
</reference>
<dbReference type="InterPro" id="IPR004279">
    <property type="entry name" value="Perilipin"/>
</dbReference>
<evidence type="ECO:0000313" key="5">
    <source>
        <dbReference type="Proteomes" id="UP000001646"/>
    </source>
</evidence>
<dbReference type="Pfam" id="PF03036">
    <property type="entry name" value="Perilipin"/>
    <property type="match status" value="1"/>
</dbReference>
<dbReference type="Ensembl" id="ENSACAT00000037134.1">
    <property type="protein sequence ID" value="ENSACAP00000028293.1"/>
    <property type="gene ID" value="ENSACAG00000043511.1"/>
</dbReference>
<keyword evidence="5" id="KW-1185">Reference proteome</keyword>
<name>A0A803SZA3_ANOCA</name>
<dbReference type="PANTHER" id="PTHR47138">
    <property type="entry name" value="PERILIPIN-1"/>
    <property type="match status" value="1"/>
</dbReference>
<sequence length="141" mass="15585">YSHIFEFYKDKGSSFTQLAQKHGRLFDPFTQEVGLRRVAVLSKTCSRQNCGCACHTVSDPGTLLETAGLLQSENNAFQRILHLPVVNSACNSLQKTYATTKEAHPLVGSLCAAYERSLQSASSLAAWSVRPVVWKLEPHCK</sequence>
<comment type="subcellular location">
    <subcellularLocation>
        <location evidence="1">Lipid droplet</location>
    </subcellularLocation>
</comment>
<evidence type="ECO:0000256" key="2">
    <source>
        <dbReference type="ARBA" id="ARBA00006311"/>
    </source>
</evidence>
<dbReference type="GO" id="GO:0006629">
    <property type="term" value="P:lipid metabolic process"/>
    <property type="evidence" value="ECO:0007669"/>
    <property type="project" value="InterPro"/>
</dbReference>
<organism evidence="4 5">
    <name type="scientific">Anolis carolinensis</name>
    <name type="common">Green anole</name>
    <name type="synonym">American chameleon</name>
    <dbReference type="NCBI Taxonomy" id="28377"/>
    <lineage>
        <taxon>Eukaryota</taxon>
        <taxon>Metazoa</taxon>
        <taxon>Chordata</taxon>
        <taxon>Craniata</taxon>
        <taxon>Vertebrata</taxon>
        <taxon>Euteleostomi</taxon>
        <taxon>Lepidosauria</taxon>
        <taxon>Squamata</taxon>
        <taxon>Bifurcata</taxon>
        <taxon>Unidentata</taxon>
        <taxon>Episquamata</taxon>
        <taxon>Toxicofera</taxon>
        <taxon>Iguania</taxon>
        <taxon>Dactyloidae</taxon>
        <taxon>Anolis</taxon>
    </lineage>
</organism>
<reference evidence="4" key="3">
    <citation type="submission" date="2025-09" db="UniProtKB">
        <authorList>
            <consortium name="Ensembl"/>
        </authorList>
    </citation>
    <scope>IDENTIFICATION</scope>
</reference>
<protein>
    <submittedName>
        <fullName evidence="4">Uncharacterized protein</fullName>
    </submittedName>
</protein>
<dbReference type="InterPro" id="IPR042998">
    <property type="entry name" value="PLIN1"/>
</dbReference>
<evidence type="ECO:0000313" key="4">
    <source>
        <dbReference type="Ensembl" id="ENSACAP00000028293.1"/>
    </source>
</evidence>
<keyword evidence="3" id="KW-0551">Lipid droplet</keyword>
<dbReference type="InParanoid" id="A0A803SZA3"/>
<proteinExistence type="inferred from homology"/>
<dbReference type="AlphaFoldDB" id="A0A803SZA3"/>
<dbReference type="GO" id="GO:0005811">
    <property type="term" value="C:lipid droplet"/>
    <property type="evidence" value="ECO:0007669"/>
    <property type="project" value="UniProtKB-SubCell"/>
</dbReference>
<dbReference type="PANTHER" id="PTHR47138:SF1">
    <property type="entry name" value="PERILIPIN-1"/>
    <property type="match status" value="1"/>
</dbReference>
<reference evidence="4" key="2">
    <citation type="submission" date="2025-08" db="UniProtKB">
        <authorList>
            <consortium name="Ensembl"/>
        </authorList>
    </citation>
    <scope>IDENTIFICATION</scope>
</reference>
<accession>A0A803SZA3</accession>
<evidence type="ECO:0000256" key="1">
    <source>
        <dbReference type="ARBA" id="ARBA00004502"/>
    </source>
</evidence>
<evidence type="ECO:0000256" key="3">
    <source>
        <dbReference type="ARBA" id="ARBA00022677"/>
    </source>
</evidence>